<dbReference type="InterPro" id="IPR050231">
    <property type="entry name" value="Iron_ascorbate_oxido_reductase"/>
</dbReference>
<dbReference type="GO" id="GO:0046872">
    <property type="term" value="F:metal ion binding"/>
    <property type="evidence" value="ECO:0007669"/>
    <property type="project" value="UniProtKB-KW"/>
</dbReference>
<dbReference type="GO" id="GO:0044283">
    <property type="term" value="P:small molecule biosynthetic process"/>
    <property type="evidence" value="ECO:0007669"/>
    <property type="project" value="UniProtKB-ARBA"/>
</dbReference>
<evidence type="ECO:0000256" key="2">
    <source>
        <dbReference type="RuleBase" id="RU003682"/>
    </source>
</evidence>
<proteinExistence type="inferred from homology"/>
<feature type="domain" description="Fe2OG dioxygenase" evidence="4">
    <location>
        <begin position="199"/>
        <end position="312"/>
    </location>
</feature>
<protein>
    <submittedName>
        <fullName evidence="5">Clavaminate synthase-like protein</fullName>
    </submittedName>
</protein>
<dbReference type="PANTHER" id="PTHR47990">
    <property type="entry name" value="2-OXOGLUTARATE (2OG) AND FE(II)-DEPENDENT OXYGENASE SUPERFAMILY PROTEIN-RELATED"/>
    <property type="match status" value="1"/>
</dbReference>
<dbReference type="InterPro" id="IPR005123">
    <property type="entry name" value="Oxoglu/Fe-dep_dioxygenase_dom"/>
</dbReference>
<dbReference type="Proteomes" id="UP001301769">
    <property type="component" value="Unassembled WGS sequence"/>
</dbReference>
<evidence type="ECO:0000256" key="1">
    <source>
        <dbReference type="ARBA" id="ARBA00008056"/>
    </source>
</evidence>
<dbReference type="GO" id="GO:0016491">
    <property type="term" value="F:oxidoreductase activity"/>
    <property type="evidence" value="ECO:0007669"/>
    <property type="project" value="UniProtKB-KW"/>
</dbReference>
<dbReference type="Pfam" id="PF14226">
    <property type="entry name" value="DIOX_N"/>
    <property type="match status" value="1"/>
</dbReference>
<feature type="compositionally biased region" description="Basic and acidic residues" evidence="3">
    <location>
        <begin position="119"/>
        <end position="133"/>
    </location>
</feature>
<evidence type="ECO:0000256" key="3">
    <source>
        <dbReference type="SAM" id="MobiDB-lite"/>
    </source>
</evidence>
<dbReference type="InterPro" id="IPR027443">
    <property type="entry name" value="IPNS-like_sf"/>
</dbReference>
<sequence length="355" mass="39953">MASHKVQTVDLSAFTTSNSDVSTLDRERVHAAKDLVEACRTQGFVKIRGHGLTQAEVDDAFTWVKRLFDLPEEEKLRAPHPPGNMPHRGYSGIGLEKVYSIKDLPEYGSDKTPRHRSKVSQELRKSSDFKESYEVGSEQDDQQTNIWLPDDVLAGFRTYMTSLYERLAGVTETILEAIGVGLGLNEQEHAALMQLHSARHSQLRLIHYPRLDKEALGTKFLARLPAHTDWGTMTILFQDRNGGLELRDPHTRQYLKAEPEEGTLVLNIGDMLQRFTNDYFISATHKVSVPDSNDVPVTGLPARYSIPFFVGPMPSHTVATLSRFITPDSSPAKYEPVKFGEYGSIVSQYQYEGEE</sequence>
<keyword evidence="2" id="KW-0479">Metal-binding</keyword>
<feature type="region of interest" description="Disordered" evidence="3">
    <location>
        <begin position="105"/>
        <end position="135"/>
    </location>
</feature>
<gene>
    <name evidence="5" type="ORF">QBC37DRAFT_429138</name>
</gene>
<reference evidence="5" key="2">
    <citation type="submission" date="2023-05" db="EMBL/GenBank/DDBJ databases">
        <authorList>
            <consortium name="Lawrence Berkeley National Laboratory"/>
            <person name="Steindorff A."/>
            <person name="Hensen N."/>
            <person name="Bonometti L."/>
            <person name="Westerberg I."/>
            <person name="Brannstrom I.O."/>
            <person name="Guillou S."/>
            <person name="Cros-Aarteil S."/>
            <person name="Calhoun S."/>
            <person name="Haridas S."/>
            <person name="Kuo A."/>
            <person name="Mondo S."/>
            <person name="Pangilinan J."/>
            <person name="Riley R."/>
            <person name="Labutti K."/>
            <person name="Andreopoulos B."/>
            <person name="Lipzen A."/>
            <person name="Chen C."/>
            <person name="Yanf M."/>
            <person name="Daum C."/>
            <person name="Ng V."/>
            <person name="Clum A."/>
            <person name="Ohm R."/>
            <person name="Martin F."/>
            <person name="Silar P."/>
            <person name="Natvig D."/>
            <person name="Lalanne C."/>
            <person name="Gautier V."/>
            <person name="Ament-Velasquez S.L."/>
            <person name="Kruys A."/>
            <person name="Hutchinson M.I."/>
            <person name="Powell A.J."/>
            <person name="Barry K."/>
            <person name="Miller A.N."/>
            <person name="Grigoriev I.V."/>
            <person name="Debuchy R."/>
            <person name="Gladieux P."/>
            <person name="Thoren M.H."/>
            <person name="Johannesson H."/>
        </authorList>
    </citation>
    <scope>NUCLEOTIDE SEQUENCE</scope>
    <source>
        <strain evidence="5">PSN293</strain>
    </source>
</reference>
<evidence type="ECO:0000313" key="6">
    <source>
        <dbReference type="Proteomes" id="UP001301769"/>
    </source>
</evidence>
<organism evidence="5 6">
    <name type="scientific">Rhypophila decipiens</name>
    <dbReference type="NCBI Taxonomy" id="261697"/>
    <lineage>
        <taxon>Eukaryota</taxon>
        <taxon>Fungi</taxon>
        <taxon>Dikarya</taxon>
        <taxon>Ascomycota</taxon>
        <taxon>Pezizomycotina</taxon>
        <taxon>Sordariomycetes</taxon>
        <taxon>Sordariomycetidae</taxon>
        <taxon>Sordariales</taxon>
        <taxon>Naviculisporaceae</taxon>
        <taxon>Rhypophila</taxon>
    </lineage>
</organism>
<reference evidence="5" key="1">
    <citation type="journal article" date="2023" name="Mol. Phylogenet. Evol.">
        <title>Genome-scale phylogeny and comparative genomics of the fungal order Sordariales.</title>
        <authorList>
            <person name="Hensen N."/>
            <person name="Bonometti L."/>
            <person name="Westerberg I."/>
            <person name="Brannstrom I.O."/>
            <person name="Guillou S."/>
            <person name="Cros-Aarteil S."/>
            <person name="Calhoun S."/>
            <person name="Haridas S."/>
            <person name="Kuo A."/>
            <person name="Mondo S."/>
            <person name="Pangilinan J."/>
            <person name="Riley R."/>
            <person name="LaButti K."/>
            <person name="Andreopoulos B."/>
            <person name="Lipzen A."/>
            <person name="Chen C."/>
            <person name="Yan M."/>
            <person name="Daum C."/>
            <person name="Ng V."/>
            <person name="Clum A."/>
            <person name="Steindorff A."/>
            <person name="Ohm R.A."/>
            <person name="Martin F."/>
            <person name="Silar P."/>
            <person name="Natvig D.O."/>
            <person name="Lalanne C."/>
            <person name="Gautier V."/>
            <person name="Ament-Velasquez S.L."/>
            <person name="Kruys A."/>
            <person name="Hutchinson M.I."/>
            <person name="Powell A.J."/>
            <person name="Barry K."/>
            <person name="Miller A.N."/>
            <person name="Grigoriev I.V."/>
            <person name="Debuchy R."/>
            <person name="Gladieux P."/>
            <person name="Hiltunen Thoren M."/>
            <person name="Johannesson H."/>
        </authorList>
    </citation>
    <scope>NUCLEOTIDE SEQUENCE</scope>
    <source>
        <strain evidence="5">PSN293</strain>
    </source>
</reference>
<keyword evidence="6" id="KW-1185">Reference proteome</keyword>
<dbReference type="Pfam" id="PF03171">
    <property type="entry name" value="2OG-FeII_Oxy"/>
    <property type="match status" value="1"/>
</dbReference>
<dbReference type="InterPro" id="IPR026992">
    <property type="entry name" value="DIOX_N"/>
</dbReference>
<name>A0AAN6Y099_9PEZI</name>
<comment type="similarity">
    <text evidence="1 2">Belongs to the iron/ascorbate-dependent oxidoreductase family.</text>
</comment>
<dbReference type="PROSITE" id="PS51471">
    <property type="entry name" value="FE2OG_OXY"/>
    <property type="match status" value="1"/>
</dbReference>
<dbReference type="Gene3D" id="2.60.120.330">
    <property type="entry name" value="B-lactam Antibiotic, Isopenicillin N Synthase, Chain"/>
    <property type="match status" value="1"/>
</dbReference>
<keyword evidence="2" id="KW-0560">Oxidoreductase</keyword>
<comment type="caution">
    <text evidence="5">The sequence shown here is derived from an EMBL/GenBank/DDBJ whole genome shotgun (WGS) entry which is preliminary data.</text>
</comment>
<evidence type="ECO:0000259" key="4">
    <source>
        <dbReference type="PROSITE" id="PS51471"/>
    </source>
</evidence>
<dbReference type="InterPro" id="IPR044861">
    <property type="entry name" value="IPNS-like_FE2OG_OXY"/>
</dbReference>
<keyword evidence="2" id="KW-0408">Iron</keyword>
<accession>A0AAN6Y099</accession>
<dbReference type="SUPFAM" id="SSF51197">
    <property type="entry name" value="Clavaminate synthase-like"/>
    <property type="match status" value="1"/>
</dbReference>
<evidence type="ECO:0000313" key="5">
    <source>
        <dbReference type="EMBL" id="KAK4210213.1"/>
    </source>
</evidence>
<dbReference type="AlphaFoldDB" id="A0AAN6Y099"/>
<dbReference type="EMBL" id="MU858181">
    <property type="protein sequence ID" value="KAK4210213.1"/>
    <property type="molecule type" value="Genomic_DNA"/>
</dbReference>